<proteinExistence type="predicted"/>
<dbReference type="AlphaFoldDB" id="A0AB33BI09"/>
<protein>
    <submittedName>
        <fullName evidence="1">Uncharacterized protein</fullName>
    </submittedName>
</protein>
<reference evidence="1 2" key="1">
    <citation type="journal article" date="2018" name="Harmful Algae">
        <title>The highly heterogeneous methylated genomes and diverse restriction-modification systems of bloom-forming Microcystis.</title>
        <authorList>
            <person name="Zhao L."/>
            <person name="Song Y."/>
            <person name="Li L."/>
            <person name="Gan N."/>
            <person name="Brand J.J."/>
            <person name="Song L."/>
        </authorList>
    </citation>
    <scope>NUCLEOTIDE SEQUENCE [LARGE SCALE GENOMIC DNA]</scope>
    <source>
        <strain evidence="1 2">PCC 7806SL</strain>
    </source>
</reference>
<organism evidence="1 2">
    <name type="scientific">Microcystis aeruginosa PCC 7806SL</name>
    <dbReference type="NCBI Taxonomy" id="1903187"/>
    <lineage>
        <taxon>Bacteria</taxon>
        <taxon>Bacillati</taxon>
        <taxon>Cyanobacteriota</taxon>
        <taxon>Cyanophyceae</taxon>
        <taxon>Oscillatoriophycideae</taxon>
        <taxon>Chroococcales</taxon>
        <taxon>Microcystaceae</taxon>
        <taxon>Microcystis</taxon>
    </lineage>
</organism>
<gene>
    <name evidence="1" type="ORF">BH695_1188</name>
</gene>
<accession>A0AB33BI09</accession>
<evidence type="ECO:0000313" key="2">
    <source>
        <dbReference type="Proteomes" id="UP000192439"/>
    </source>
</evidence>
<dbReference type="EMBL" id="CP020771">
    <property type="protein sequence ID" value="ARI80469.1"/>
    <property type="molecule type" value="Genomic_DNA"/>
</dbReference>
<name>A0AB33BI09_MICA7</name>
<dbReference type="Proteomes" id="UP000192439">
    <property type="component" value="Chromosome"/>
</dbReference>
<keyword evidence="2" id="KW-1185">Reference proteome</keyword>
<sequence length="41" mass="4577">MLCYYLRLSDRAILSLFPHEKIAANPIGGECRFIVGGMSSF</sequence>
<evidence type="ECO:0000313" key="1">
    <source>
        <dbReference type="EMBL" id="ARI80469.1"/>
    </source>
</evidence>